<evidence type="ECO:0008006" key="3">
    <source>
        <dbReference type="Google" id="ProtNLM"/>
    </source>
</evidence>
<sequence>MAEHLVSAVLEQRASILIQQVEAEVRLVVSVEYEVQNVTSNFTAIKAALEEAEGVLDEWIENASKINKNVRSFIPAYRFSPKQLVLCRDIADRKNPRFYI</sequence>
<reference evidence="1 2" key="1">
    <citation type="submission" date="2014-04" db="EMBL/GenBank/DDBJ databases">
        <authorList>
            <consortium name="International Citrus Genome Consortium"/>
            <person name="Gmitter F."/>
            <person name="Chen C."/>
            <person name="Farmerie W."/>
            <person name="Harkins T."/>
            <person name="Desany B."/>
            <person name="Mohiuddin M."/>
            <person name="Kodira C."/>
            <person name="Borodovsky M."/>
            <person name="Lomsadze A."/>
            <person name="Burns P."/>
            <person name="Jenkins J."/>
            <person name="Prochnik S."/>
            <person name="Shu S."/>
            <person name="Chapman J."/>
            <person name="Pitluck S."/>
            <person name="Schmutz J."/>
            <person name="Rokhsar D."/>
        </authorList>
    </citation>
    <scope>NUCLEOTIDE SEQUENCE</scope>
</reference>
<accession>A0A067ETZ9</accession>
<gene>
    <name evidence="1" type="ORF">CISIN_1g036404mg</name>
</gene>
<dbReference type="AlphaFoldDB" id="A0A067ETZ9"/>
<proteinExistence type="predicted"/>
<dbReference type="EMBL" id="KK784946">
    <property type="protein sequence ID" value="KDO58639.1"/>
    <property type="molecule type" value="Genomic_DNA"/>
</dbReference>
<dbReference type="Proteomes" id="UP000027120">
    <property type="component" value="Unassembled WGS sequence"/>
</dbReference>
<protein>
    <recommendedName>
        <fullName evidence="3">Rx N-terminal domain-containing protein</fullName>
    </recommendedName>
</protein>
<name>A0A067ETZ9_CITSI</name>
<evidence type="ECO:0000313" key="1">
    <source>
        <dbReference type="EMBL" id="KDO58639.1"/>
    </source>
</evidence>
<keyword evidence="2" id="KW-1185">Reference proteome</keyword>
<organism evidence="1 2">
    <name type="scientific">Citrus sinensis</name>
    <name type="common">Sweet orange</name>
    <name type="synonym">Citrus aurantium var. sinensis</name>
    <dbReference type="NCBI Taxonomy" id="2711"/>
    <lineage>
        <taxon>Eukaryota</taxon>
        <taxon>Viridiplantae</taxon>
        <taxon>Streptophyta</taxon>
        <taxon>Embryophyta</taxon>
        <taxon>Tracheophyta</taxon>
        <taxon>Spermatophyta</taxon>
        <taxon>Magnoliopsida</taxon>
        <taxon>eudicotyledons</taxon>
        <taxon>Gunneridae</taxon>
        <taxon>Pentapetalae</taxon>
        <taxon>rosids</taxon>
        <taxon>malvids</taxon>
        <taxon>Sapindales</taxon>
        <taxon>Rutaceae</taxon>
        <taxon>Aurantioideae</taxon>
        <taxon>Citrus</taxon>
    </lineage>
</organism>
<evidence type="ECO:0000313" key="2">
    <source>
        <dbReference type="Proteomes" id="UP000027120"/>
    </source>
</evidence>